<evidence type="ECO:0000256" key="1">
    <source>
        <dbReference type="SAM" id="Phobius"/>
    </source>
</evidence>
<keyword evidence="3" id="KW-1185">Reference proteome</keyword>
<protein>
    <submittedName>
        <fullName evidence="2">Uncharacterized protein</fullName>
    </submittedName>
</protein>
<sequence>SAFLIIETSSTTIVSKFSIFTVDKPLSNAKIKLANVFPPIIVVVFPAFPVKAVLTILRRRAQLLHNPSTASITLLSPVPPSPPRNIRSCAS</sequence>
<reference evidence="3" key="1">
    <citation type="submission" date="2017-03" db="EMBL/GenBank/DDBJ databases">
        <title>Phytopthora megakarya and P. palmivora, two closely related causual agents of cacao black pod achieved similar genome size and gene model numbers by different mechanisms.</title>
        <authorList>
            <person name="Ali S."/>
            <person name="Shao J."/>
            <person name="Larry D.J."/>
            <person name="Kronmiller B."/>
            <person name="Shen D."/>
            <person name="Strem M.D."/>
            <person name="Melnick R.L."/>
            <person name="Guiltinan M.J."/>
            <person name="Tyler B.M."/>
            <person name="Meinhardt L.W."/>
            <person name="Bailey B.A."/>
        </authorList>
    </citation>
    <scope>NUCLEOTIDE SEQUENCE [LARGE SCALE GENOMIC DNA]</scope>
    <source>
        <strain evidence="3">zdho120</strain>
    </source>
</reference>
<dbReference type="EMBL" id="NBNE01003828">
    <property type="protein sequence ID" value="OWZ06764.1"/>
    <property type="molecule type" value="Genomic_DNA"/>
</dbReference>
<evidence type="ECO:0000313" key="2">
    <source>
        <dbReference type="EMBL" id="OWZ06764.1"/>
    </source>
</evidence>
<dbReference type="OrthoDB" id="10529472at2759"/>
<name>A0A225VNT8_9STRA</name>
<proteinExistence type="predicted"/>
<keyword evidence="1" id="KW-1133">Transmembrane helix</keyword>
<accession>A0A225VNT8</accession>
<gene>
    <name evidence="2" type="ORF">PHMEG_00020943</name>
</gene>
<feature type="transmembrane region" description="Helical" evidence="1">
    <location>
        <begin position="36"/>
        <end position="57"/>
    </location>
</feature>
<organism evidence="2 3">
    <name type="scientific">Phytophthora megakarya</name>
    <dbReference type="NCBI Taxonomy" id="4795"/>
    <lineage>
        <taxon>Eukaryota</taxon>
        <taxon>Sar</taxon>
        <taxon>Stramenopiles</taxon>
        <taxon>Oomycota</taxon>
        <taxon>Peronosporomycetes</taxon>
        <taxon>Peronosporales</taxon>
        <taxon>Peronosporaceae</taxon>
        <taxon>Phytophthora</taxon>
    </lineage>
</organism>
<dbReference type="AlphaFoldDB" id="A0A225VNT8"/>
<dbReference type="Proteomes" id="UP000198211">
    <property type="component" value="Unassembled WGS sequence"/>
</dbReference>
<keyword evidence="1" id="KW-0812">Transmembrane</keyword>
<comment type="caution">
    <text evidence="2">The sequence shown here is derived from an EMBL/GenBank/DDBJ whole genome shotgun (WGS) entry which is preliminary data.</text>
</comment>
<feature type="non-terminal residue" evidence="2">
    <location>
        <position position="1"/>
    </location>
</feature>
<evidence type="ECO:0000313" key="3">
    <source>
        <dbReference type="Proteomes" id="UP000198211"/>
    </source>
</evidence>
<keyword evidence="1" id="KW-0472">Membrane</keyword>